<protein>
    <submittedName>
        <fullName evidence="1">Uncharacterized protein</fullName>
    </submittedName>
</protein>
<gene>
    <name evidence="1" type="ORF">S01H4_27819</name>
</gene>
<sequence length="94" mass="10460">PKTFEMTSEMGGGSYGFSQERLALGLEQIGPNVEEMTKEDFQQLFRTRPILVHPGKPTGRTLMNMVAEIPPEGSPVLYLTPDSPNLFSHASFEF</sequence>
<name>X1C625_9ZZZZ</name>
<feature type="non-terminal residue" evidence="1">
    <location>
        <position position="1"/>
    </location>
</feature>
<dbReference type="AlphaFoldDB" id="X1C625"/>
<evidence type="ECO:0000313" key="1">
    <source>
        <dbReference type="EMBL" id="GAG79851.1"/>
    </source>
</evidence>
<comment type="caution">
    <text evidence="1">The sequence shown here is derived from an EMBL/GenBank/DDBJ whole genome shotgun (WGS) entry which is preliminary data.</text>
</comment>
<proteinExistence type="predicted"/>
<organism evidence="1">
    <name type="scientific">marine sediment metagenome</name>
    <dbReference type="NCBI Taxonomy" id="412755"/>
    <lineage>
        <taxon>unclassified sequences</taxon>
        <taxon>metagenomes</taxon>
        <taxon>ecological metagenomes</taxon>
    </lineage>
</organism>
<reference evidence="1" key="1">
    <citation type="journal article" date="2014" name="Front. Microbiol.">
        <title>High frequency of phylogenetically diverse reductive dehalogenase-homologous genes in deep subseafloor sedimentary metagenomes.</title>
        <authorList>
            <person name="Kawai M."/>
            <person name="Futagami T."/>
            <person name="Toyoda A."/>
            <person name="Takaki Y."/>
            <person name="Nishi S."/>
            <person name="Hori S."/>
            <person name="Arai W."/>
            <person name="Tsubouchi T."/>
            <person name="Morono Y."/>
            <person name="Uchiyama I."/>
            <person name="Ito T."/>
            <person name="Fujiyama A."/>
            <person name="Inagaki F."/>
            <person name="Takami H."/>
        </authorList>
    </citation>
    <scope>NUCLEOTIDE SEQUENCE</scope>
    <source>
        <strain evidence="1">Expedition CK06-06</strain>
    </source>
</reference>
<dbReference type="EMBL" id="BART01013678">
    <property type="protein sequence ID" value="GAG79851.1"/>
    <property type="molecule type" value="Genomic_DNA"/>
</dbReference>
<accession>X1C625</accession>